<feature type="compositionally biased region" description="Basic residues" evidence="1">
    <location>
        <begin position="65"/>
        <end position="74"/>
    </location>
</feature>
<feature type="compositionally biased region" description="Polar residues" evidence="1">
    <location>
        <begin position="76"/>
        <end position="98"/>
    </location>
</feature>
<dbReference type="AlphaFoldDB" id="A0A9P8Y9J9"/>
<evidence type="ECO:0000256" key="1">
    <source>
        <dbReference type="SAM" id="MobiDB-lite"/>
    </source>
</evidence>
<feature type="compositionally biased region" description="Basic and acidic residues" evidence="1">
    <location>
        <begin position="49"/>
        <end position="64"/>
    </location>
</feature>
<feature type="region of interest" description="Disordered" evidence="1">
    <location>
        <begin position="121"/>
        <end position="151"/>
    </location>
</feature>
<feature type="region of interest" description="Disordered" evidence="1">
    <location>
        <begin position="37"/>
        <end position="98"/>
    </location>
</feature>
<protein>
    <submittedName>
        <fullName evidence="2">Uncharacterized protein</fullName>
    </submittedName>
</protein>
<sequence length="209" mass="23390">MRGAQDVIQVPRAQHVGNLVPLTKIPRNDMSRARRGVFAQASKQASKQESTKASDLRNAEDRGGSKRFRAHRTPRSSETASNSCTISHTRSITSPALTSTKYAHKRSCRGCRETRFPAHSKATCKNPNERSFSSARTTQKRKAVVTTPQDGKVSDHVLEAEVRVTWSSYSDPRQPRSPLPVLRRHSHAGPYSVHALDLILWLWLPQTCQ</sequence>
<dbReference type="RefSeq" id="XP_046013111.1">
    <property type="nucleotide sequence ID" value="XM_046148065.1"/>
</dbReference>
<dbReference type="EMBL" id="JAGTJQ010000005">
    <property type="protein sequence ID" value="KAH7031431.1"/>
    <property type="molecule type" value="Genomic_DNA"/>
</dbReference>
<reference evidence="2" key="1">
    <citation type="journal article" date="2021" name="Nat. Commun.">
        <title>Genetic determinants of endophytism in the Arabidopsis root mycobiome.</title>
        <authorList>
            <person name="Mesny F."/>
            <person name="Miyauchi S."/>
            <person name="Thiergart T."/>
            <person name="Pickel B."/>
            <person name="Atanasova L."/>
            <person name="Karlsson M."/>
            <person name="Huettel B."/>
            <person name="Barry K.W."/>
            <person name="Haridas S."/>
            <person name="Chen C."/>
            <person name="Bauer D."/>
            <person name="Andreopoulos W."/>
            <person name="Pangilinan J."/>
            <person name="LaButti K."/>
            <person name="Riley R."/>
            <person name="Lipzen A."/>
            <person name="Clum A."/>
            <person name="Drula E."/>
            <person name="Henrissat B."/>
            <person name="Kohler A."/>
            <person name="Grigoriev I.V."/>
            <person name="Martin F.M."/>
            <person name="Hacquard S."/>
        </authorList>
    </citation>
    <scope>NUCLEOTIDE SEQUENCE</scope>
    <source>
        <strain evidence="2">MPI-CAGE-CH-0230</strain>
    </source>
</reference>
<name>A0A9P8Y9J9_9PEZI</name>
<accession>A0A9P8Y9J9</accession>
<evidence type="ECO:0000313" key="2">
    <source>
        <dbReference type="EMBL" id="KAH7031431.1"/>
    </source>
</evidence>
<comment type="caution">
    <text evidence="2">The sequence shown here is derived from an EMBL/GenBank/DDBJ whole genome shotgun (WGS) entry which is preliminary data.</text>
</comment>
<keyword evidence="3" id="KW-1185">Reference proteome</keyword>
<organism evidence="2 3">
    <name type="scientific">Microdochium trichocladiopsis</name>
    <dbReference type="NCBI Taxonomy" id="1682393"/>
    <lineage>
        <taxon>Eukaryota</taxon>
        <taxon>Fungi</taxon>
        <taxon>Dikarya</taxon>
        <taxon>Ascomycota</taxon>
        <taxon>Pezizomycotina</taxon>
        <taxon>Sordariomycetes</taxon>
        <taxon>Xylariomycetidae</taxon>
        <taxon>Xylariales</taxon>
        <taxon>Microdochiaceae</taxon>
        <taxon>Microdochium</taxon>
    </lineage>
</organism>
<gene>
    <name evidence="2" type="ORF">B0I36DRAFT_122844</name>
</gene>
<dbReference type="Proteomes" id="UP000756346">
    <property type="component" value="Unassembled WGS sequence"/>
</dbReference>
<evidence type="ECO:0000313" key="3">
    <source>
        <dbReference type="Proteomes" id="UP000756346"/>
    </source>
</evidence>
<feature type="compositionally biased region" description="Polar residues" evidence="1">
    <location>
        <begin position="123"/>
        <end position="137"/>
    </location>
</feature>
<dbReference type="GeneID" id="70177611"/>
<proteinExistence type="predicted"/>